<gene>
    <name evidence="7" type="ORF">CEURO_LOCUS18303</name>
</gene>
<sequence>MILNGNSEDVVAFRSRLPLGGGDAPTTQTMSSQTTLEAEIASGTVQLMTIQDLLSIEENGKYWVLAKIVAIDNKEWCYVACKRCQKKPAASGNICVPCNCSEMILRYKISVQVMDSTGFTAFVLWDKHCTRLIGKTAADLQDVVAAKNVDGHLEYPEEIGQLLGSLMLFKVQSKGDGNVFKGKKSFSVIDFNNDTEVLSLYSSKDGSNEVVDEFSELRKQIYDNEAIGSSEHEVNSPVPSSSKHNAVVIEDDSVRRSLLEELSVSGPSKKFKSVVKTEKA</sequence>
<keyword evidence="3" id="KW-0863">Zinc-finger</keyword>
<dbReference type="OrthoDB" id="1294391at2759"/>
<dbReference type="InterPro" id="IPR012340">
    <property type="entry name" value="NA-bd_OB-fold"/>
</dbReference>
<keyword evidence="4" id="KW-0862">Zinc</keyword>
<keyword evidence="5" id="KW-0238">DNA-binding</keyword>
<keyword evidence="8" id="KW-1185">Reference proteome</keyword>
<keyword evidence="2" id="KW-0479">Metal-binding</keyword>
<comment type="similarity">
    <text evidence="1">Belongs to the replication factor A protein 1 family.</text>
</comment>
<dbReference type="EMBL" id="CAMAPE010000052">
    <property type="protein sequence ID" value="CAH9108952.1"/>
    <property type="molecule type" value="Genomic_DNA"/>
</dbReference>
<dbReference type="GO" id="GO:0008270">
    <property type="term" value="F:zinc ion binding"/>
    <property type="evidence" value="ECO:0007669"/>
    <property type="project" value="UniProtKB-KW"/>
</dbReference>
<dbReference type="Proteomes" id="UP001152484">
    <property type="component" value="Unassembled WGS sequence"/>
</dbReference>
<proteinExistence type="inferred from homology"/>
<comment type="caution">
    <text evidence="7">The sequence shown here is derived from an EMBL/GenBank/DDBJ whole genome shotgun (WGS) entry which is preliminary data.</text>
</comment>
<dbReference type="Gene3D" id="2.40.50.140">
    <property type="entry name" value="Nucleic acid-binding proteins"/>
    <property type="match status" value="1"/>
</dbReference>
<dbReference type="CDD" id="cd04476">
    <property type="entry name" value="RPA1_DBD_C"/>
    <property type="match status" value="1"/>
</dbReference>
<reference evidence="7" key="1">
    <citation type="submission" date="2022-07" db="EMBL/GenBank/DDBJ databases">
        <authorList>
            <person name="Macas J."/>
            <person name="Novak P."/>
            <person name="Neumann P."/>
        </authorList>
    </citation>
    <scope>NUCLEOTIDE SEQUENCE</scope>
</reference>
<protein>
    <recommendedName>
        <fullName evidence="6">Replication factor A C-terminal domain-containing protein</fullName>
    </recommendedName>
</protein>
<evidence type="ECO:0000313" key="7">
    <source>
        <dbReference type="EMBL" id="CAH9108952.1"/>
    </source>
</evidence>
<dbReference type="SUPFAM" id="SSF50249">
    <property type="entry name" value="Nucleic acid-binding proteins"/>
    <property type="match status" value="1"/>
</dbReference>
<evidence type="ECO:0000259" key="6">
    <source>
        <dbReference type="Pfam" id="PF08646"/>
    </source>
</evidence>
<evidence type="ECO:0000256" key="4">
    <source>
        <dbReference type="ARBA" id="ARBA00022833"/>
    </source>
</evidence>
<accession>A0A9P1EJQ9</accession>
<evidence type="ECO:0000256" key="3">
    <source>
        <dbReference type="ARBA" id="ARBA00022771"/>
    </source>
</evidence>
<evidence type="ECO:0000313" key="8">
    <source>
        <dbReference type="Proteomes" id="UP001152484"/>
    </source>
</evidence>
<dbReference type="Pfam" id="PF08646">
    <property type="entry name" value="Rep_fac-A_C"/>
    <property type="match status" value="1"/>
</dbReference>
<dbReference type="PANTHER" id="PTHR47165">
    <property type="entry name" value="OS03G0429900 PROTEIN"/>
    <property type="match status" value="1"/>
</dbReference>
<evidence type="ECO:0000256" key="1">
    <source>
        <dbReference type="ARBA" id="ARBA00005690"/>
    </source>
</evidence>
<dbReference type="PANTHER" id="PTHR47165:SF4">
    <property type="entry name" value="OS03G0429900 PROTEIN"/>
    <property type="match status" value="1"/>
</dbReference>
<name>A0A9P1EJQ9_CUSEU</name>
<feature type="domain" description="Replication factor A C-terminal" evidence="6">
    <location>
        <begin position="64"/>
        <end position="177"/>
    </location>
</feature>
<evidence type="ECO:0000256" key="2">
    <source>
        <dbReference type="ARBA" id="ARBA00022723"/>
    </source>
</evidence>
<dbReference type="InterPro" id="IPR013955">
    <property type="entry name" value="Rep_factor-A_C"/>
</dbReference>
<dbReference type="InterPro" id="IPR047192">
    <property type="entry name" value="Euk_RPA1_DBD_C"/>
</dbReference>
<evidence type="ECO:0000256" key="5">
    <source>
        <dbReference type="ARBA" id="ARBA00023125"/>
    </source>
</evidence>
<dbReference type="AlphaFoldDB" id="A0A9P1EJQ9"/>
<dbReference type="GO" id="GO:0003677">
    <property type="term" value="F:DNA binding"/>
    <property type="evidence" value="ECO:0007669"/>
    <property type="project" value="UniProtKB-KW"/>
</dbReference>
<organism evidence="7 8">
    <name type="scientific">Cuscuta europaea</name>
    <name type="common">European dodder</name>
    <dbReference type="NCBI Taxonomy" id="41803"/>
    <lineage>
        <taxon>Eukaryota</taxon>
        <taxon>Viridiplantae</taxon>
        <taxon>Streptophyta</taxon>
        <taxon>Embryophyta</taxon>
        <taxon>Tracheophyta</taxon>
        <taxon>Spermatophyta</taxon>
        <taxon>Magnoliopsida</taxon>
        <taxon>eudicotyledons</taxon>
        <taxon>Gunneridae</taxon>
        <taxon>Pentapetalae</taxon>
        <taxon>asterids</taxon>
        <taxon>lamiids</taxon>
        <taxon>Solanales</taxon>
        <taxon>Convolvulaceae</taxon>
        <taxon>Cuscuteae</taxon>
        <taxon>Cuscuta</taxon>
        <taxon>Cuscuta subgen. Cuscuta</taxon>
    </lineage>
</organism>